<dbReference type="PANTHER" id="PTHR36505">
    <property type="entry name" value="BLR1072 PROTEIN"/>
    <property type="match status" value="1"/>
</dbReference>
<keyword evidence="2" id="KW-0732">Signal</keyword>
<reference evidence="4 5" key="1">
    <citation type="submission" date="2017-01" db="EMBL/GenBank/DDBJ databases">
        <authorList>
            <person name="Mah S.A."/>
            <person name="Swanson W.J."/>
            <person name="Moy G.W."/>
            <person name="Vacquier V.D."/>
        </authorList>
    </citation>
    <scope>NUCLEOTIDE SEQUENCE [LARGE SCALE GENOMIC DNA]</scope>
    <source>
        <strain evidence="4 5">DSM 21219</strain>
    </source>
</reference>
<dbReference type="Pfam" id="PF05239">
    <property type="entry name" value="PRC"/>
    <property type="match status" value="1"/>
</dbReference>
<dbReference type="AlphaFoldDB" id="A0A1R3WR26"/>
<dbReference type="Proteomes" id="UP000192455">
    <property type="component" value="Unassembled WGS sequence"/>
</dbReference>
<dbReference type="InterPro" id="IPR027275">
    <property type="entry name" value="PRC-brl_dom"/>
</dbReference>
<evidence type="ECO:0000313" key="4">
    <source>
        <dbReference type="EMBL" id="SIT80760.1"/>
    </source>
</evidence>
<feature type="signal peptide" evidence="2">
    <location>
        <begin position="1"/>
        <end position="27"/>
    </location>
</feature>
<proteinExistence type="predicted"/>
<dbReference type="EMBL" id="FTPS01000001">
    <property type="protein sequence ID" value="SIT80760.1"/>
    <property type="molecule type" value="Genomic_DNA"/>
</dbReference>
<feature type="compositionally biased region" description="Acidic residues" evidence="1">
    <location>
        <begin position="76"/>
        <end position="111"/>
    </location>
</feature>
<evidence type="ECO:0000256" key="2">
    <source>
        <dbReference type="SAM" id="SignalP"/>
    </source>
</evidence>
<dbReference type="OrthoDB" id="7727620at2"/>
<dbReference type="Gene3D" id="2.30.30.240">
    <property type="entry name" value="PRC-barrel domain"/>
    <property type="match status" value="1"/>
</dbReference>
<accession>A0A1R3WR26</accession>
<dbReference type="RefSeq" id="WP_076648905.1">
    <property type="nucleotide sequence ID" value="NZ_FTPS01000001.1"/>
</dbReference>
<evidence type="ECO:0000313" key="5">
    <source>
        <dbReference type="Proteomes" id="UP000192455"/>
    </source>
</evidence>
<sequence>MMSNLFRSTSILAAVAMLATAPLAAYAQDDTTGTDAPQTLDEPADGTGTPAEDGTMDTAPDGTMDDTAPDTAPDGTMDDTAPDATMDDGLDDTTDGTTDDMDGTGDVVTGDETDAEEAAAPVEGQIIMQSEDTILGKDLIGSTVYTASGDEAVGSISNLIINLDEGSIQGVVIGVGGFLGIGKKLVAIEMDKLDVTTDENGNTQLTTSATRADLEAAEEFVSAKEQQSDAGGDGMGDEPASDPMLDQ</sequence>
<feature type="domain" description="PRC-barrel" evidence="3">
    <location>
        <begin position="132"/>
        <end position="196"/>
    </location>
</feature>
<protein>
    <submittedName>
        <fullName evidence="4">PRC-barrel domain-containing protein</fullName>
    </submittedName>
</protein>
<evidence type="ECO:0000256" key="1">
    <source>
        <dbReference type="SAM" id="MobiDB-lite"/>
    </source>
</evidence>
<gene>
    <name evidence="4" type="ORF">SAMN05421849_1368</name>
</gene>
<name>A0A1R3WR26_9RHOB</name>
<evidence type="ECO:0000259" key="3">
    <source>
        <dbReference type="Pfam" id="PF05239"/>
    </source>
</evidence>
<dbReference type="STRING" id="515897.SAMN05421849_1368"/>
<feature type="chain" id="PRO_5012277731" evidence="2">
    <location>
        <begin position="28"/>
        <end position="247"/>
    </location>
</feature>
<keyword evidence="5" id="KW-1185">Reference proteome</keyword>
<dbReference type="SUPFAM" id="SSF50346">
    <property type="entry name" value="PRC-barrel domain"/>
    <property type="match status" value="1"/>
</dbReference>
<dbReference type="InterPro" id="IPR011033">
    <property type="entry name" value="PRC_barrel-like_sf"/>
</dbReference>
<feature type="region of interest" description="Disordered" evidence="1">
    <location>
        <begin position="29"/>
        <end position="111"/>
    </location>
</feature>
<dbReference type="PANTHER" id="PTHR36505:SF1">
    <property type="entry name" value="BLR1072 PROTEIN"/>
    <property type="match status" value="1"/>
</dbReference>
<feature type="region of interest" description="Disordered" evidence="1">
    <location>
        <begin position="218"/>
        <end position="247"/>
    </location>
</feature>
<organism evidence="4 5">
    <name type="scientific">Pontibaca methylaminivorans</name>
    <dbReference type="NCBI Taxonomy" id="515897"/>
    <lineage>
        <taxon>Bacteria</taxon>
        <taxon>Pseudomonadati</taxon>
        <taxon>Pseudomonadota</taxon>
        <taxon>Alphaproteobacteria</taxon>
        <taxon>Rhodobacterales</taxon>
        <taxon>Roseobacteraceae</taxon>
        <taxon>Pontibaca</taxon>
    </lineage>
</organism>